<dbReference type="Proteomes" id="UP000230903">
    <property type="component" value="Unassembled WGS sequence"/>
</dbReference>
<evidence type="ECO:0000313" key="4">
    <source>
        <dbReference type="Proteomes" id="UP000230903"/>
    </source>
</evidence>
<evidence type="ECO:0000256" key="2">
    <source>
        <dbReference type="ARBA" id="ARBA00022801"/>
    </source>
</evidence>
<evidence type="ECO:0008006" key="5">
    <source>
        <dbReference type="Google" id="ProtNLM"/>
    </source>
</evidence>
<keyword evidence="2" id="KW-0378">Hydrolase</keyword>
<dbReference type="InterPro" id="IPR029001">
    <property type="entry name" value="ITPase-like_fam"/>
</dbReference>
<comment type="similarity">
    <text evidence="1">Belongs to the HAM1 NTPase family.</text>
</comment>
<gene>
    <name evidence="3" type="ORF">COU10_03585</name>
</gene>
<protein>
    <recommendedName>
        <fullName evidence="5">Non-canonical purine NTP pyrophosphatase</fullName>
    </recommendedName>
</protein>
<dbReference type="GO" id="GO:0009143">
    <property type="term" value="P:nucleoside triphosphate catabolic process"/>
    <property type="evidence" value="ECO:0007669"/>
    <property type="project" value="InterPro"/>
</dbReference>
<dbReference type="PANTHER" id="PTHR11067">
    <property type="entry name" value="INOSINE TRIPHOSPHATE PYROPHOSPHATASE/HAM1 PROTEIN"/>
    <property type="match status" value="1"/>
</dbReference>
<evidence type="ECO:0000256" key="1">
    <source>
        <dbReference type="ARBA" id="ARBA00008023"/>
    </source>
</evidence>
<dbReference type="AlphaFoldDB" id="A0A2H0UMJ1"/>
<reference evidence="4" key="1">
    <citation type="submission" date="2017-09" db="EMBL/GenBank/DDBJ databases">
        <title>Depth-based differentiation of microbial function through sediment-hosted aquifers and enrichment of novel symbionts in the deep terrestrial subsurface.</title>
        <authorList>
            <person name="Probst A.J."/>
            <person name="Ladd B."/>
            <person name="Jarett J.K."/>
            <person name="Geller-Mcgrath D.E."/>
            <person name="Sieber C.M.K."/>
            <person name="Emerson J.B."/>
            <person name="Anantharaman K."/>
            <person name="Thomas B.C."/>
            <person name="Malmstrom R."/>
            <person name="Stieglmeier M."/>
            <person name="Klingl A."/>
            <person name="Woyke T."/>
            <person name="Ryan C.M."/>
            <person name="Banfield J.F."/>
        </authorList>
    </citation>
    <scope>NUCLEOTIDE SEQUENCE [LARGE SCALE GENOMIC DNA]</scope>
</reference>
<dbReference type="InterPro" id="IPR002637">
    <property type="entry name" value="RdgB/HAM1"/>
</dbReference>
<dbReference type="Gene3D" id="3.90.950.10">
    <property type="match status" value="1"/>
</dbReference>
<accession>A0A2H0UMJ1</accession>
<dbReference type="Pfam" id="PF01725">
    <property type="entry name" value="Ham1p_like"/>
    <property type="match status" value="1"/>
</dbReference>
<dbReference type="CDD" id="cd00515">
    <property type="entry name" value="HAM1"/>
    <property type="match status" value="1"/>
</dbReference>
<dbReference type="EMBL" id="PFBC01000055">
    <property type="protein sequence ID" value="PIR87624.1"/>
    <property type="molecule type" value="Genomic_DNA"/>
</dbReference>
<comment type="caution">
    <text evidence="3">The sequence shown here is derived from an EMBL/GenBank/DDBJ whole genome shotgun (WGS) entry which is preliminary data.</text>
</comment>
<evidence type="ECO:0000313" key="3">
    <source>
        <dbReference type="EMBL" id="PIR87624.1"/>
    </source>
</evidence>
<dbReference type="GO" id="GO:0005737">
    <property type="term" value="C:cytoplasm"/>
    <property type="evidence" value="ECO:0007669"/>
    <property type="project" value="TreeGrafter"/>
</dbReference>
<sequence>MKNIIFVTGNKNKFKEADVILGGVLMQRKYDLDEIQSLDLKKVVEHKVRQAYEIYHQPVAVEDVSLEVKGLDNLPGTMIRWFEKLLIDGSGRLDPKTKDRATTYKVGYGYFDGKQFQYFEGARKGSVSKRPLGKSDFGFDVIFIPNGQTKTYAQLGVDFKNKNSARYLALKKLEKFLQS</sequence>
<dbReference type="PANTHER" id="PTHR11067:SF9">
    <property type="entry name" value="INOSINE TRIPHOSPHATE PYROPHOSPHATASE"/>
    <property type="match status" value="1"/>
</dbReference>
<dbReference type="SUPFAM" id="SSF52972">
    <property type="entry name" value="ITPase-like"/>
    <property type="match status" value="1"/>
</dbReference>
<dbReference type="GO" id="GO:0047429">
    <property type="term" value="F:nucleoside triphosphate diphosphatase activity"/>
    <property type="evidence" value="ECO:0007669"/>
    <property type="project" value="InterPro"/>
</dbReference>
<proteinExistence type="inferred from homology"/>
<organism evidence="3 4">
    <name type="scientific">Candidatus Harrisonbacteria bacterium CG10_big_fil_rev_8_21_14_0_10_45_28</name>
    <dbReference type="NCBI Taxonomy" id="1974586"/>
    <lineage>
        <taxon>Bacteria</taxon>
        <taxon>Candidatus Harrisoniibacteriota</taxon>
    </lineage>
</organism>
<name>A0A2H0UMJ1_9BACT</name>